<evidence type="ECO:0008006" key="4">
    <source>
        <dbReference type="Google" id="ProtNLM"/>
    </source>
</evidence>
<gene>
    <name evidence="2" type="ORF">OD355_03380</name>
</gene>
<evidence type="ECO:0000313" key="3">
    <source>
        <dbReference type="Proteomes" id="UP001209317"/>
    </source>
</evidence>
<dbReference type="RefSeq" id="WP_263037041.1">
    <property type="nucleotide sequence ID" value="NZ_JAOTPL010000003.1"/>
</dbReference>
<name>A0AAE3LJF2_9BACT</name>
<feature type="transmembrane region" description="Helical" evidence="1">
    <location>
        <begin position="261"/>
        <end position="283"/>
    </location>
</feature>
<dbReference type="Proteomes" id="UP001209317">
    <property type="component" value="Unassembled WGS sequence"/>
</dbReference>
<sequence>MVKPKTELRKVRYFGDIISDALTFIKQEFKPLTKSYILIAGIAILLFAVLFGLTLGKFYGGIFDTATKGGADVLSNYDNFSIPLLVSMFIVAIFTSAAIMTVPNVYMKLYMQKQNQSPAFNEVWEGTVKYIWKVLLFHVLFGLCLALVAGLLIAGGMLISPIVGAVLIVLLLIPLIYIGICMTIASQVIIFEEETSFIKIWQRCFYLVKDNFWSSFLVYVLSSIIISFASGAIGLITGALFGGAMYLTTKEIGSSIGTLYSIFYLFTYIFYVYFVITVSLNYFSLVEKKEGTGLLQRIQNIGSSADRGLHDTEERY</sequence>
<feature type="transmembrane region" description="Helical" evidence="1">
    <location>
        <begin position="80"/>
        <end position="106"/>
    </location>
</feature>
<comment type="caution">
    <text evidence="2">The sequence shown here is derived from an EMBL/GenBank/DDBJ whole genome shotgun (WGS) entry which is preliminary data.</text>
</comment>
<feature type="transmembrane region" description="Helical" evidence="1">
    <location>
        <begin position="134"/>
        <end position="159"/>
    </location>
</feature>
<keyword evidence="1" id="KW-0812">Transmembrane</keyword>
<accession>A0AAE3LJF2</accession>
<keyword evidence="1" id="KW-1133">Transmembrane helix</keyword>
<reference evidence="2" key="1">
    <citation type="submission" date="2022-10" db="EMBL/GenBank/DDBJ databases">
        <authorList>
            <person name="Kim H.S."/>
            <person name="Kim J.-S."/>
            <person name="Suh M.K."/>
            <person name="Eom M.K."/>
            <person name="Lee J.-S."/>
        </authorList>
    </citation>
    <scope>NUCLEOTIDE SEQUENCE</scope>
    <source>
        <strain evidence="2">LIP-5</strain>
    </source>
</reference>
<keyword evidence="1" id="KW-0472">Membrane</keyword>
<evidence type="ECO:0000313" key="2">
    <source>
        <dbReference type="EMBL" id="MCU7693553.1"/>
    </source>
</evidence>
<feature type="transmembrane region" description="Helical" evidence="1">
    <location>
        <begin position="212"/>
        <end position="241"/>
    </location>
</feature>
<dbReference type="EMBL" id="JAOTPL010000003">
    <property type="protein sequence ID" value="MCU7693553.1"/>
    <property type="molecule type" value="Genomic_DNA"/>
</dbReference>
<keyword evidence="3" id="KW-1185">Reference proteome</keyword>
<evidence type="ECO:0000256" key="1">
    <source>
        <dbReference type="SAM" id="Phobius"/>
    </source>
</evidence>
<protein>
    <recommendedName>
        <fullName evidence="4">Glycerophosphoryl diester phosphodiesterase membrane domain-containing protein</fullName>
    </recommendedName>
</protein>
<feature type="transmembrane region" description="Helical" evidence="1">
    <location>
        <begin position="36"/>
        <end position="60"/>
    </location>
</feature>
<organism evidence="2 3">
    <name type="scientific">Haoranjiania flava</name>
    <dbReference type="NCBI Taxonomy" id="1856322"/>
    <lineage>
        <taxon>Bacteria</taxon>
        <taxon>Pseudomonadati</taxon>
        <taxon>Bacteroidota</taxon>
        <taxon>Chitinophagia</taxon>
        <taxon>Chitinophagales</taxon>
        <taxon>Chitinophagaceae</taxon>
        <taxon>Haoranjiania</taxon>
    </lineage>
</organism>
<dbReference type="AlphaFoldDB" id="A0AAE3LJF2"/>
<feature type="transmembrane region" description="Helical" evidence="1">
    <location>
        <begin position="165"/>
        <end position="191"/>
    </location>
</feature>
<proteinExistence type="predicted"/>